<evidence type="ECO:0000313" key="3">
    <source>
        <dbReference type="Proteomes" id="UP000039865"/>
    </source>
</evidence>
<feature type="region of interest" description="Disordered" evidence="1">
    <location>
        <begin position="76"/>
        <end position="106"/>
    </location>
</feature>
<sequence length="711" mass="83445">MQIRKEYFRIKREISQEKNNGKSRTSRVDDLKDFKAQIFSKQETFLNQANAGAAGLKHSHSNNNLSKYKTMNQKPLQGNSTAVQNNNNFDRSNNQNQTPSENTQSYSQRLMSKYKSMLNLNGESVSSNASPVRDMRMTVQQNNHINFQHKMQQSDNNLHGKDRLINMSKSPNRARQLLASPDFKLNNYNKSSRYQSPNSNDNHNQDSLAENNQSDRFNYEGQVSQVKFKTYIQNQAQALNNLHANFHQNYNTVQSQQKHQQNQNTDRMFKIDDNQYSTLPKYKNKQYQQIINSNHVAKKPSDWTEYSKIDRESQNFVGIQQVPQLDRHFDNNSFNSKRKSSTNALYSFNEEFVHQTFSNSSYHTSNLSTHEHPRPFINPEYAILKIQRAFRSYILRKKQQEYIYQQQQQIQEQKQAIEYEQIRDNILQVLQKYTTIQNTQVSSPRESSINRSSQKYQQLQKQALQYKRNNRNCLDGIIQSKDLKQFQSERQEDKENIKISDNIVSPFNEVYKILGEVSNIIHNIDQNSAKPNHQMTVSSNYNKEMKKVTSNKKQLSKFINGNSNHKELQQSQMSEKIYVPLQQNPVIKSYESLQTMSNESEFRTFQSSIQEEMEQEQEYDIIRYRCDSPSLQDTQSNSKYSWMRKSKLGSMLSNDTCISSVIQSQATPTFKQFEYRCQTIRDKFDKCKRAAALKSNKNPNTLANNKLFTYK</sequence>
<feature type="compositionally biased region" description="Polar residues" evidence="1">
    <location>
        <begin position="186"/>
        <end position="209"/>
    </location>
</feature>
<gene>
    <name evidence="2" type="primary">Contig817.g886</name>
    <name evidence="2" type="ORF">STYLEM_3245</name>
</gene>
<reference evidence="2 3" key="1">
    <citation type="submission" date="2014-06" db="EMBL/GenBank/DDBJ databases">
        <authorList>
            <person name="Swart Estienne"/>
        </authorList>
    </citation>
    <scope>NUCLEOTIDE SEQUENCE [LARGE SCALE GENOMIC DNA]</scope>
    <source>
        <strain evidence="2 3">130c</strain>
    </source>
</reference>
<dbReference type="EMBL" id="CCKQ01003143">
    <property type="protein sequence ID" value="CDW74251.1"/>
    <property type="molecule type" value="Genomic_DNA"/>
</dbReference>
<organism evidence="2 3">
    <name type="scientific">Stylonychia lemnae</name>
    <name type="common">Ciliate</name>
    <dbReference type="NCBI Taxonomy" id="5949"/>
    <lineage>
        <taxon>Eukaryota</taxon>
        <taxon>Sar</taxon>
        <taxon>Alveolata</taxon>
        <taxon>Ciliophora</taxon>
        <taxon>Intramacronucleata</taxon>
        <taxon>Spirotrichea</taxon>
        <taxon>Stichotrichia</taxon>
        <taxon>Sporadotrichida</taxon>
        <taxon>Oxytrichidae</taxon>
        <taxon>Stylonychinae</taxon>
        <taxon>Stylonychia</taxon>
    </lineage>
</organism>
<protein>
    <submittedName>
        <fullName evidence="2">Uncharacterized protein</fullName>
    </submittedName>
</protein>
<proteinExistence type="predicted"/>
<dbReference type="InParanoid" id="A0A077ZXG8"/>
<name>A0A077ZXG8_STYLE</name>
<keyword evidence="3" id="KW-1185">Reference proteome</keyword>
<dbReference type="PROSITE" id="PS50096">
    <property type="entry name" value="IQ"/>
    <property type="match status" value="1"/>
</dbReference>
<evidence type="ECO:0000256" key="1">
    <source>
        <dbReference type="SAM" id="MobiDB-lite"/>
    </source>
</evidence>
<evidence type="ECO:0000313" key="2">
    <source>
        <dbReference type="EMBL" id="CDW74251.1"/>
    </source>
</evidence>
<dbReference type="AlphaFoldDB" id="A0A077ZXG8"/>
<feature type="region of interest" description="Disordered" evidence="1">
    <location>
        <begin position="178"/>
        <end position="209"/>
    </location>
</feature>
<accession>A0A077ZXG8</accession>
<dbReference type="Proteomes" id="UP000039865">
    <property type="component" value="Unassembled WGS sequence"/>
</dbReference>
<feature type="compositionally biased region" description="Low complexity" evidence="1">
    <location>
        <begin position="84"/>
        <end position="97"/>
    </location>
</feature>